<dbReference type="EMBL" id="JAUIZM010000009">
    <property type="protein sequence ID" value="KAK1366835.1"/>
    <property type="molecule type" value="Genomic_DNA"/>
</dbReference>
<accession>A0AAD8HIS9</accession>
<dbReference type="Pfam" id="PF00188">
    <property type="entry name" value="CAP"/>
    <property type="match status" value="1"/>
</dbReference>
<keyword evidence="4" id="KW-0611">Plant defense</keyword>
<sequence length="183" mass="20582">MSPIYALFLLLLTLSSTVHANGKKHRTNRMKVQQFLGPQNAARYALRMSPLQWDSKLARYAQRYANQRRKDCALKHSNGAYGENIFWGSGQGWSPAQAATAWVEERRWYDHSSNSCGGGQECGHYTQVVWRTTRRVGCAKVNCSGGKGVFMTCNYYPPGNYIGFGLSILMMTLLLAGLHMYSL</sequence>
<organism evidence="10 11">
    <name type="scientific">Heracleum sosnowskyi</name>
    <dbReference type="NCBI Taxonomy" id="360622"/>
    <lineage>
        <taxon>Eukaryota</taxon>
        <taxon>Viridiplantae</taxon>
        <taxon>Streptophyta</taxon>
        <taxon>Embryophyta</taxon>
        <taxon>Tracheophyta</taxon>
        <taxon>Spermatophyta</taxon>
        <taxon>Magnoliopsida</taxon>
        <taxon>eudicotyledons</taxon>
        <taxon>Gunneridae</taxon>
        <taxon>Pentapetalae</taxon>
        <taxon>asterids</taxon>
        <taxon>campanulids</taxon>
        <taxon>Apiales</taxon>
        <taxon>Apiaceae</taxon>
        <taxon>Apioideae</taxon>
        <taxon>apioid superclade</taxon>
        <taxon>Tordylieae</taxon>
        <taxon>Tordyliinae</taxon>
        <taxon>Heracleum</taxon>
    </lineage>
</organism>
<dbReference type="PANTHER" id="PTHR10334">
    <property type="entry name" value="CYSTEINE-RICH SECRETORY PROTEIN-RELATED"/>
    <property type="match status" value="1"/>
</dbReference>
<keyword evidence="7" id="KW-0472">Membrane</keyword>
<evidence type="ECO:0000256" key="8">
    <source>
        <dbReference type="SAM" id="SignalP"/>
    </source>
</evidence>
<keyword evidence="3 8" id="KW-0732">Signal</keyword>
<dbReference type="SUPFAM" id="SSF55797">
    <property type="entry name" value="PR-1-like"/>
    <property type="match status" value="1"/>
</dbReference>
<keyword evidence="7" id="KW-0812">Transmembrane</keyword>
<keyword evidence="11" id="KW-1185">Reference proteome</keyword>
<comment type="function">
    <text evidence="1">Probably involved in the defense reaction of plants against pathogens.</text>
</comment>
<comment type="caution">
    <text evidence="10">The sequence shown here is derived from an EMBL/GenBank/DDBJ whole genome shotgun (WGS) entry which is preliminary data.</text>
</comment>
<keyword evidence="7" id="KW-1133">Transmembrane helix</keyword>
<evidence type="ECO:0000313" key="10">
    <source>
        <dbReference type="EMBL" id="KAK1366835.1"/>
    </source>
</evidence>
<dbReference type="PRINTS" id="PR00838">
    <property type="entry name" value="V5ALLERGEN"/>
</dbReference>
<dbReference type="PROSITE" id="PS01010">
    <property type="entry name" value="CRISP_2"/>
    <property type="match status" value="1"/>
</dbReference>
<dbReference type="InterPro" id="IPR035940">
    <property type="entry name" value="CAP_sf"/>
</dbReference>
<dbReference type="InterPro" id="IPR002413">
    <property type="entry name" value="V5_allergen-like"/>
</dbReference>
<dbReference type="GO" id="GO:0098542">
    <property type="term" value="P:defense response to other organism"/>
    <property type="evidence" value="ECO:0007669"/>
    <property type="project" value="UniProtKB-ARBA"/>
</dbReference>
<evidence type="ECO:0000256" key="1">
    <source>
        <dbReference type="ARBA" id="ARBA00003143"/>
    </source>
</evidence>
<keyword evidence="5" id="KW-1015">Disulfide bond</keyword>
<evidence type="ECO:0000256" key="2">
    <source>
        <dbReference type="ARBA" id="ARBA00009923"/>
    </source>
</evidence>
<gene>
    <name evidence="10" type="ORF">POM88_042396</name>
</gene>
<dbReference type="Proteomes" id="UP001237642">
    <property type="component" value="Unassembled WGS sequence"/>
</dbReference>
<dbReference type="FunFam" id="3.40.33.10:FF:000006">
    <property type="entry name" value="Putative pathogenesis-related protein 1"/>
    <property type="match status" value="1"/>
</dbReference>
<evidence type="ECO:0000256" key="5">
    <source>
        <dbReference type="ARBA" id="ARBA00023157"/>
    </source>
</evidence>
<dbReference type="PRINTS" id="PR00837">
    <property type="entry name" value="V5TPXLIKE"/>
</dbReference>
<dbReference type="AlphaFoldDB" id="A0AAD8HIS9"/>
<feature type="chain" id="PRO_5041954526" evidence="8">
    <location>
        <begin position="21"/>
        <end position="183"/>
    </location>
</feature>
<dbReference type="InterPro" id="IPR014044">
    <property type="entry name" value="CAP_dom"/>
</dbReference>
<reference evidence="10" key="1">
    <citation type="submission" date="2023-02" db="EMBL/GenBank/DDBJ databases">
        <title>Genome of toxic invasive species Heracleum sosnowskyi carries increased number of genes despite the absence of recent whole-genome duplications.</title>
        <authorList>
            <person name="Schelkunov M."/>
            <person name="Shtratnikova V."/>
            <person name="Makarenko M."/>
            <person name="Klepikova A."/>
            <person name="Omelchenko D."/>
            <person name="Novikova G."/>
            <person name="Obukhova E."/>
            <person name="Bogdanov V."/>
            <person name="Penin A."/>
            <person name="Logacheva M."/>
        </authorList>
    </citation>
    <scope>NUCLEOTIDE SEQUENCE</scope>
    <source>
        <strain evidence="10">Hsosn_3</strain>
        <tissue evidence="10">Leaf</tissue>
    </source>
</reference>
<evidence type="ECO:0000256" key="4">
    <source>
        <dbReference type="ARBA" id="ARBA00022821"/>
    </source>
</evidence>
<feature type="domain" description="SCP" evidence="9">
    <location>
        <begin position="30"/>
        <end position="163"/>
    </location>
</feature>
<comment type="similarity">
    <text evidence="2">Belongs to the CRISP family.</text>
</comment>
<evidence type="ECO:0000313" key="11">
    <source>
        <dbReference type="Proteomes" id="UP001237642"/>
    </source>
</evidence>
<evidence type="ECO:0000256" key="6">
    <source>
        <dbReference type="ARBA" id="ARBA00023265"/>
    </source>
</evidence>
<dbReference type="GO" id="GO:0005576">
    <property type="term" value="C:extracellular region"/>
    <property type="evidence" value="ECO:0007669"/>
    <property type="project" value="InterPro"/>
</dbReference>
<evidence type="ECO:0000256" key="3">
    <source>
        <dbReference type="ARBA" id="ARBA00022729"/>
    </source>
</evidence>
<name>A0AAD8HIS9_9APIA</name>
<protein>
    <submittedName>
        <fullName evidence="10">Pathogenesis-related protein PR-1</fullName>
    </submittedName>
</protein>
<dbReference type="InterPro" id="IPR001283">
    <property type="entry name" value="CRISP-related"/>
</dbReference>
<reference evidence="10" key="2">
    <citation type="submission" date="2023-05" db="EMBL/GenBank/DDBJ databases">
        <authorList>
            <person name="Schelkunov M.I."/>
        </authorList>
    </citation>
    <scope>NUCLEOTIDE SEQUENCE</scope>
    <source>
        <strain evidence="10">Hsosn_3</strain>
        <tissue evidence="10">Leaf</tissue>
    </source>
</reference>
<evidence type="ECO:0000259" key="9">
    <source>
        <dbReference type="SMART" id="SM00198"/>
    </source>
</evidence>
<dbReference type="SMART" id="SM00198">
    <property type="entry name" value="SCP"/>
    <property type="match status" value="1"/>
</dbReference>
<feature type="transmembrane region" description="Helical" evidence="7">
    <location>
        <begin position="161"/>
        <end position="181"/>
    </location>
</feature>
<dbReference type="InterPro" id="IPR018244">
    <property type="entry name" value="Allrgn_V5/Tpx1_CS"/>
</dbReference>
<evidence type="ECO:0000256" key="7">
    <source>
        <dbReference type="SAM" id="Phobius"/>
    </source>
</evidence>
<dbReference type="CDD" id="cd05381">
    <property type="entry name" value="CAP_PR-1"/>
    <property type="match status" value="1"/>
</dbReference>
<proteinExistence type="inferred from homology"/>
<feature type="signal peptide" evidence="8">
    <location>
        <begin position="1"/>
        <end position="20"/>
    </location>
</feature>
<keyword evidence="6" id="KW-0568">Pathogenesis-related protein</keyword>
<dbReference type="PROSITE" id="PS01009">
    <property type="entry name" value="CRISP_1"/>
    <property type="match status" value="1"/>
</dbReference>
<dbReference type="Gene3D" id="3.40.33.10">
    <property type="entry name" value="CAP"/>
    <property type="match status" value="1"/>
</dbReference>